<protein>
    <submittedName>
        <fullName evidence="1">Uncharacterized protein</fullName>
    </submittedName>
</protein>
<sequence length="94" mass="10879">MFLLILRRRNKSNHPLQMIHNFFFIRSLRTYILGWNLGQNCSLLCLDTFLVLDKYSVSCLLPFMGPLFSLLLLGQSLLDLPVYFLCSHKRDAGG</sequence>
<proteinExistence type="predicted"/>
<reference evidence="1 2" key="1">
    <citation type="submission" date="2018-10" db="EMBL/GenBank/DDBJ databases">
        <title>A high-quality apple genome assembly.</title>
        <authorList>
            <person name="Hu J."/>
        </authorList>
    </citation>
    <scope>NUCLEOTIDE SEQUENCE [LARGE SCALE GENOMIC DNA]</scope>
    <source>
        <strain evidence="2">cv. HFTH1</strain>
        <tissue evidence="1">Young leaf</tissue>
    </source>
</reference>
<dbReference type="EMBL" id="RDQH01000328">
    <property type="protein sequence ID" value="RXI06304.1"/>
    <property type="molecule type" value="Genomic_DNA"/>
</dbReference>
<organism evidence="1 2">
    <name type="scientific">Malus domestica</name>
    <name type="common">Apple</name>
    <name type="synonym">Pyrus malus</name>
    <dbReference type="NCBI Taxonomy" id="3750"/>
    <lineage>
        <taxon>Eukaryota</taxon>
        <taxon>Viridiplantae</taxon>
        <taxon>Streptophyta</taxon>
        <taxon>Embryophyta</taxon>
        <taxon>Tracheophyta</taxon>
        <taxon>Spermatophyta</taxon>
        <taxon>Magnoliopsida</taxon>
        <taxon>eudicotyledons</taxon>
        <taxon>Gunneridae</taxon>
        <taxon>Pentapetalae</taxon>
        <taxon>rosids</taxon>
        <taxon>fabids</taxon>
        <taxon>Rosales</taxon>
        <taxon>Rosaceae</taxon>
        <taxon>Amygdaloideae</taxon>
        <taxon>Maleae</taxon>
        <taxon>Malus</taxon>
    </lineage>
</organism>
<evidence type="ECO:0000313" key="1">
    <source>
        <dbReference type="EMBL" id="RXI06304.1"/>
    </source>
</evidence>
<dbReference type="Proteomes" id="UP000290289">
    <property type="component" value="Chromosome 2"/>
</dbReference>
<name>A0A498KIR6_MALDO</name>
<dbReference type="AlphaFoldDB" id="A0A498KIR6"/>
<gene>
    <name evidence="1" type="ORF">DVH24_018346</name>
</gene>
<evidence type="ECO:0000313" key="2">
    <source>
        <dbReference type="Proteomes" id="UP000290289"/>
    </source>
</evidence>
<comment type="caution">
    <text evidence="1">The sequence shown here is derived from an EMBL/GenBank/DDBJ whole genome shotgun (WGS) entry which is preliminary data.</text>
</comment>
<keyword evidence="2" id="KW-1185">Reference proteome</keyword>
<accession>A0A498KIR6</accession>